<reference evidence="2" key="1">
    <citation type="submission" date="2017-05" db="EMBL/GenBank/DDBJ databases">
        <title>The Genome Sequence of Enterococcus sp. 9E7_DIV0242.</title>
        <authorList>
            <consortium name="The Broad Institute Genomics Platform"/>
            <consortium name="The Broad Institute Genomic Center for Infectious Diseases"/>
            <person name="Earl A."/>
            <person name="Manson A."/>
            <person name="Schwartman J."/>
            <person name="Gilmore M."/>
            <person name="Abouelleil A."/>
            <person name="Cao P."/>
            <person name="Chapman S."/>
            <person name="Cusick C."/>
            <person name="Shea T."/>
            <person name="Young S."/>
            <person name="Neafsey D."/>
            <person name="Nusbaum C."/>
            <person name="Birren B."/>
        </authorList>
    </citation>
    <scope>NUCLEOTIDE SEQUENCE [LARGE SCALE GENOMIC DNA]</scope>
    <source>
        <strain evidence="2">9E7_DIV0242</strain>
    </source>
</reference>
<reference evidence="3" key="2">
    <citation type="submission" date="2017-05" db="EMBL/GenBank/DDBJ databases">
        <authorList>
            <consortium name="The Broad Institute Genomics Platform"/>
            <consortium name="The Broad Institute Genomic Center for Infectious Diseases"/>
            <person name="Earl A."/>
            <person name="Manson A."/>
            <person name="Schwartman J."/>
            <person name="Gilmore M."/>
            <person name="Abouelleil A."/>
            <person name="Cao P."/>
            <person name="Chapman S."/>
            <person name="Cusick C."/>
            <person name="Shea T."/>
            <person name="Young S."/>
            <person name="Neafsey D."/>
            <person name="Nusbaum C."/>
            <person name="Birren B."/>
        </authorList>
    </citation>
    <scope>NUCLEOTIDE SEQUENCE</scope>
    <source>
        <strain evidence="3">9E7_DIV0242</strain>
    </source>
</reference>
<organism evidence="2">
    <name type="scientific">Candidatus Enterococcus clewellii</name>
    <dbReference type="NCBI Taxonomy" id="1834193"/>
    <lineage>
        <taxon>Bacteria</taxon>
        <taxon>Bacillati</taxon>
        <taxon>Bacillota</taxon>
        <taxon>Bacilli</taxon>
        <taxon>Lactobacillales</taxon>
        <taxon>Enterococcaceae</taxon>
        <taxon>Enterococcus</taxon>
    </lineage>
</organism>
<sequence>MNRFEKILKGDFEAFDQLYRQYHPVVFKMQTKYYLKGFDRDDWLQEGRIVFFRSLEKFKDGHKVTVGNFFKLNFENHIRSLVRKQCAFKRKGDMLAVSLDQKIDTQGETFFDGIQIEESQALDYLIIREKLEDFPNVLSPFERVTFEEYIDGKELSEIAQTHEVQLIKVRSAYDRAKKKIRSLISD</sequence>
<protein>
    <submittedName>
        <fullName evidence="3">RNA polymerase sporulation-specific sigma factor</fullName>
    </submittedName>
</protein>
<dbReference type="InterPro" id="IPR013324">
    <property type="entry name" value="RNA_pol_sigma_r3/r4-like"/>
</dbReference>
<dbReference type="GO" id="GO:0006352">
    <property type="term" value="P:DNA-templated transcription initiation"/>
    <property type="evidence" value="ECO:0007669"/>
    <property type="project" value="InterPro"/>
</dbReference>
<dbReference type="OrthoDB" id="1767844at2"/>
<accession>A0A242K7J5</accession>
<dbReference type="InterPro" id="IPR053812">
    <property type="entry name" value="HTH_Sigma70_ECF-like"/>
</dbReference>
<dbReference type="Gene3D" id="1.10.1740.10">
    <property type="match status" value="1"/>
</dbReference>
<evidence type="ECO:0000313" key="2">
    <source>
        <dbReference type="EMBL" id="OTP17145.1"/>
    </source>
</evidence>
<dbReference type="InterPro" id="IPR013325">
    <property type="entry name" value="RNA_pol_sigma_r2"/>
</dbReference>
<dbReference type="NCBIfam" id="TIGR02937">
    <property type="entry name" value="sigma70-ECF"/>
    <property type="match status" value="1"/>
</dbReference>
<dbReference type="Proteomes" id="UP000195141">
    <property type="component" value="Chromosome"/>
</dbReference>
<dbReference type="GO" id="GO:0003700">
    <property type="term" value="F:DNA-binding transcription factor activity"/>
    <property type="evidence" value="ECO:0007669"/>
    <property type="project" value="InterPro"/>
</dbReference>
<feature type="domain" description="RNA polymerase sigma-70 ECF-like HTH" evidence="1">
    <location>
        <begin position="5"/>
        <end position="179"/>
    </location>
</feature>
<keyword evidence="4" id="KW-1185">Reference proteome</keyword>
<reference evidence="3" key="3">
    <citation type="submission" date="2024-03" db="EMBL/GenBank/DDBJ databases">
        <title>The Genome Sequence of Enterococcus sp. DIV0242b.</title>
        <authorList>
            <consortium name="The Broad Institute Genomics Platform"/>
            <consortium name="The Broad Institute Microbial Omics Core"/>
            <consortium name="The Broad Institute Genomic Center for Infectious Diseases"/>
            <person name="Earl A."/>
            <person name="Manson A."/>
            <person name="Gilmore M."/>
            <person name="Schwartman J."/>
            <person name="Shea T."/>
            <person name="Abouelleil A."/>
            <person name="Cao P."/>
            <person name="Chapman S."/>
            <person name="Cusick C."/>
            <person name="Young S."/>
            <person name="Neafsey D."/>
            <person name="Nusbaum C."/>
            <person name="Birren B."/>
        </authorList>
    </citation>
    <scope>NUCLEOTIDE SEQUENCE</scope>
    <source>
        <strain evidence="3">9E7_DIV0242</strain>
    </source>
</reference>
<gene>
    <name evidence="2" type="ORF">A5888_001283</name>
    <name evidence="3" type="ORF">A5888_002519</name>
</gene>
<dbReference type="InterPro" id="IPR014284">
    <property type="entry name" value="RNA_pol_sigma-70_dom"/>
</dbReference>
<dbReference type="Pfam" id="PF07638">
    <property type="entry name" value="Sigma70_ECF"/>
    <property type="match status" value="1"/>
</dbReference>
<name>A0A242K7J5_9ENTE</name>
<evidence type="ECO:0000313" key="3">
    <source>
        <dbReference type="EMBL" id="WYJ90751.1"/>
    </source>
</evidence>
<dbReference type="SUPFAM" id="SSF88946">
    <property type="entry name" value="Sigma2 domain of RNA polymerase sigma factors"/>
    <property type="match status" value="1"/>
</dbReference>
<dbReference type="SUPFAM" id="SSF88659">
    <property type="entry name" value="Sigma3 and sigma4 domains of RNA polymerase sigma factors"/>
    <property type="match status" value="1"/>
</dbReference>
<dbReference type="EMBL" id="CP147247">
    <property type="protein sequence ID" value="WYJ90751.1"/>
    <property type="molecule type" value="Genomic_DNA"/>
</dbReference>
<dbReference type="EMBL" id="NGMM01000002">
    <property type="protein sequence ID" value="OTP17145.1"/>
    <property type="molecule type" value="Genomic_DNA"/>
</dbReference>
<proteinExistence type="predicted"/>
<evidence type="ECO:0000259" key="1">
    <source>
        <dbReference type="Pfam" id="PF07638"/>
    </source>
</evidence>
<dbReference type="AlphaFoldDB" id="A0A242K7J5"/>
<dbReference type="RefSeq" id="WP_086348408.1">
    <property type="nucleotide sequence ID" value="NZ_CP147247.1"/>
</dbReference>
<evidence type="ECO:0000313" key="4">
    <source>
        <dbReference type="Proteomes" id="UP000195141"/>
    </source>
</evidence>